<accession>A0A248VMC6</accession>
<dbReference type="Pfam" id="PF05354">
    <property type="entry name" value="Phage_attach"/>
    <property type="match status" value="1"/>
</dbReference>
<keyword evidence="2" id="KW-1185">Reference proteome</keyword>
<evidence type="ECO:0000313" key="1">
    <source>
        <dbReference type="EMBL" id="ASW00141.1"/>
    </source>
</evidence>
<dbReference type="Proteomes" id="UP000215158">
    <property type="component" value="Chromosome 1"/>
</dbReference>
<dbReference type="InterPro" id="IPR008018">
    <property type="entry name" value="Phage_tail_attach_FII"/>
</dbReference>
<organism evidence="1 2">
    <name type="scientific">Paraburkholderia aromaticivorans</name>
    <dbReference type="NCBI Taxonomy" id="2026199"/>
    <lineage>
        <taxon>Bacteria</taxon>
        <taxon>Pseudomonadati</taxon>
        <taxon>Pseudomonadota</taxon>
        <taxon>Betaproteobacteria</taxon>
        <taxon>Burkholderiales</taxon>
        <taxon>Burkholderiaceae</taxon>
        <taxon>Paraburkholderia</taxon>
    </lineage>
</organism>
<name>A0A248VMC6_9BURK</name>
<sequence length="110" mass="11811">MPVNWDTLVIGPLQAVFGEPVTYRPLAGGSLQITGVFDDAYLKEVMFEDASSGVTTVSAVLGVQLSQFPSLPVQNDQLYVSSVNSTFLVREVRVDSRGGAKLMLSKMSSP</sequence>
<dbReference type="GO" id="GO:0019068">
    <property type="term" value="P:virion assembly"/>
    <property type="evidence" value="ECO:0007669"/>
    <property type="project" value="InterPro"/>
</dbReference>
<proteinExistence type="predicted"/>
<dbReference type="InterPro" id="IPR053734">
    <property type="entry name" value="Phage_Head-Tail_Connect_sf"/>
</dbReference>
<protein>
    <submittedName>
        <fullName evidence="1">Uncharacterized protein</fullName>
    </submittedName>
</protein>
<reference evidence="1 2" key="1">
    <citation type="submission" date="2017-08" db="EMBL/GenBank/DDBJ databases">
        <title>Identification and genetic characteristics of simultaneous BTEX- and naphthalene-degrading Paraburkholderia sp. BN5 isolated from petroleum-contaminated soil.</title>
        <authorList>
            <person name="Lee Y."/>
            <person name="Jeon C.O."/>
        </authorList>
    </citation>
    <scope>NUCLEOTIDE SEQUENCE [LARGE SCALE GENOMIC DNA]</scope>
    <source>
        <strain evidence="1 2">BN5</strain>
    </source>
</reference>
<dbReference type="EMBL" id="CP022989">
    <property type="protein sequence ID" value="ASW00141.1"/>
    <property type="molecule type" value="Genomic_DNA"/>
</dbReference>
<evidence type="ECO:0000313" key="2">
    <source>
        <dbReference type="Proteomes" id="UP000215158"/>
    </source>
</evidence>
<dbReference type="RefSeq" id="WP_095420096.1">
    <property type="nucleotide sequence ID" value="NZ_CP022989.1"/>
</dbReference>
<gene>
    <name evidence="1" type="ORF">CJU94_19495</name>
</gene>
<dbReference type="Gene3D" id="2.40.10.180">
    <property type="entry name" value="Phage tail proteins"/>
    <property type="match status" value="1"/>
</dbReference>
<dbReference type="AlphaFoldDB" id="A0A248VMC6"/>
<dbReference type="KEGG" id="parb:CJU94_19495"/>
<dbReference type="OrthoDB" id="8595390at2"/>